<keyword evidence="2" id="KW-1185">Reference proteome</keyword>
<accession>A0A6H1U4F4</accession>
<reference evidence="1 2" key="1">
    <citation type="submission" date="2020-04" db="EMBL/GenBank/DDBJ databases">
        <authorList>
            <person name="Basu S."/>
            <person name="Maruthanayagam V."/>
            <person name="Chakraborty S."/>
            <person name="Pramanik A."/>
            <person name="Mukherjee J."/>
            <person name="Brink B."/>
        </authorList>
    </citation>
    <scope>NUCLEOTIDE SEQUENCE [LARGE SCALE GENOMIC DNA]</scope>
    <source>
        <strain evidence="1 2">AP17</strain>
    </source>
</reference>
<dbReference type="Proteomes" id="UP000500857">
    <property type="component" value="Chromosome"/>
</dbReference>
<sequence length="104" mass="12094">MQLTYRGITYEYTPPTVEETEGTLSGRYRGLDWQFCNVQKQPVQQTNVELKYRGVSYNPAETVAVNAPEEKARYRMMKRDRRVQKRQRSMLSRLAGEVGLGLAF</sequence>
<protein>
    <submittedName>
        <fullName evidence="1">DUF4278 domain-containing protein</fullName>
    </submittedName>
</protein>
<dbReference type="AlphaFoldDB" id="A0A6H1U4F4"/>
<dbReference type="RefSeq" id="WP_168571060.1">
    <property type="nucleotide sequence ID" value="NZ_CP051167.1"/>
</dbReference>
<evidence type="ECO:0000313" key="2">
    <source>
        <dbReference type="Proteomes" id="UP000500857"/>
    </source>
</evidence>
<dbReference type="EMBL" id="CP051167">
    <property type="protein sequence ID" value="QIZ72913.1"/>
    <property type="molecule type" value="Genomic_DNA"/>
</dbReference>
<evidence type="ECO:0000313" key="1">
    <source>
        <dbReference type="EMBL" id="QIZ72913.1"/>
    </source>
</evidence>
<gene>
    <name evidence="1" type="ORF">HCG48_21840</name>
</gene>
<name>A0A6H1U4F4_9CYAN</name>
<dbReference type="Pfam" id="PF14105">
    <property type="entry name" value="DUF4278"/>
    <property type="match status" value="1"/>
</dbReference>
<dbReference type="InterPro" id="IPR025458">
    <property type="entry name" value="DUF4278"/>
</dbReference>
<organism evidence="1 2">
    <name type="scientific">Oxynema aestuarii AP17</name>
    <dbReference type="NCBI Taxonomy" id="2064643"/>
    <lineage>
        <taxon>Bacteria</taxon>
        <taxon>Bacillati</taxon>
        <taxon>Cyanobacteriota</taxon>
        <taxon>Cyanophyceae</taxon>
        <taxon>Oscillatoriophycideae</taxon>
        <taxon>Oscillatoriales</taxon>
        <taxon>Oscillatoriaceae</taxon>
        <taxon>Oxynema</taxon>
        <taxon>Oxynema aestuarii</taxon>
    </lineage>
</organism>
<proteinExistence type="predicted"/>
<dbReference type="KEGG" id="oxy:HCG48_21840"/>